<dbReference type="InterPro" id="IPR036838">
    <property type="entry name" value="Ribosomal_uS10_dom_sf"/>
</dbReference>
<keyword evidence="2" id="KW-0687">Ribonucleoprotein</keyword>
<dbReference type="GeneID" id="36937303"/>
<dbReference type="Pfam" id="PF00338">
    <property type="entry name" value="Ribosomal_S10"/>
    <property type="match status" value="1"/>
</dbReference>
<accession>A0A2R4A3A4</accession>
<evidence type="ECO:0000313" key="4">
    <source>
        <dbReference type="EMBL" id="AVR57514.1"/>
    </source>
</evidence>
<proteinExistence type="predicted"/>
<dbReference type="Gene3D" id="3.30.70.600">
    <property type="entry name" value="Ribosomal protein S10 domain"/>
    <property type="match status" value="1"/>
</dbReference>
<dbReference type="SUPFAM" id="SSF54999">
    <property type="entry name" value="Ribosomal protein S10"/>
    <property type="match status" value="1"/>
</dbReference>
<geneLocation type="mitochondrion" evidence="4"/>
<dbReference type="AlphaFoldDB" id="A0A2R4A3A4"/>
<feature type="domain" description="Small ribosomal subunit protein uS10" evidence="3">
    <location>
        <begin position="6"/>
        <end position="80"/>
    </location>
</feature>
<evidence type="ECO:0000256" key="1">
    <source>
        <dbReference type="ARBA" id="ARBA00022980"/>
    </source>
</evidence>
<evidence type="ECO:0000259" key="3">
    <source>
        <dbReference type="Pfam" id="PF00338"/>
    </source>
</evidence>
<keyword evidence="1 4" id="KW-0689">Ribosomal protein</keyword>
<reference evidence="4" key="1">
    <citation type="submission" date="2017-09" db="EMBL/GenBank/DDBJ databases">
        <title>Comparative analysis of the mitochondrial genomes of 6 newly sequenced diatoms reveals group II introns in the barcoding region of cox1.</title>
        <authorList>
            <person name="Keepers K.G."/>
            <person name="Pogoda C.S."/>
            <person name="Kane N.C."/>
            <person name="Hamsher S.E."/>
            <person name="Stepanek J.G."/>
            <person name="Kociolek J.P."/>
        </authorList>
    </citation>
    <scope>NUCLEOTIDE SEQUENCE</scope>
</reference>
<dbReference type="GO" id="GO:0005840">
    <property type="term" value="C:ribosome"/>
    <property type="evidence" value="ECO:0007669"/>
    <property type="project" value="UniProtKB-KW"/>
</dbReference>
<sequence>MKEYCLKVTTKNEKSLKKFLIFFFKHLKTKFDIIQKLSAVQNRKRVFTLLTSPHVNKSAQEHFELRIFSNKIKLNVSYANKNIIFVKKLLNKAFHDIAVKLELKTDLDTEIKNQLAIFCPNNFHFTKQNFSRKNYSRKIQAQKTKTSNFNKNLFKLVHQFLNIFSIFGEMLLTFSYK</sequence>
<keyword evidence="4" id="KW-0496">Mitochondrion</keyword>
<name>A0A2R4A3A4_9STRA</name>
<gene>
    <name evidence="4" type="primary">rps10</name>
</gene>
<protein>
    <submittedName>
        <fullName evidence="4">Ribosomal protein S10</fullName>
    </submittedName>
</protein>
<dbReference type="InterPro" id="IPR027486">
    <property type="entry name" value="Ribosomal_uS10_dom"/>
</dbReference>
<evidence type="ECO:0000256" key="2">
    <source>
        <dbReference type="ARBA" id="ARBA00023274"/>
    </source>
</evidence>
<dbReference type="RefSeq" id="YP_009485450.1">
    <property type="nucleotide sequence ID" value="NC_037727.1"/>
</dbReference>
<dbReference type="GO" id="GO:1990904">
    <property type="term" value="C:ribonucleoprotein complex"/>
    <property type="evidence" value="ECO:0007669"/>
    <property type="project" value="UniProtKB-KW"/>
</dbReference>
<dbReference type="EMBL" id="MF997420">
    <property type="protein sequence ID" value="AVR57514.1"/>
    <property type="molecule type" value="Genomic_DNA"/>
</dbReference>
<organism evidence="4">
    <name type="scientific">Halamphora coffeiformis</name>
    <dbReference type="NCBI Taxonomy" id="1487565"/>
    <lineage>
        <taxon>Eukaryota</taxon>
        <taxon>Sar</taxon>
        <taxon>Stramenopiles</taxon>
        <taxon>Ochrophyta</taxon>
        <taxon>Bacillariophyta</taxon>
        <taxon>Bacillariophyceae</taxon>
        <taxon>Bacillariophycidae</taxon>
        <taxon>Naviculales</taxon>
        <taxon>Amphipleuraceae</taxon>
        <taxon>Halamphora</taxon>
    </lineage>
</organism>